<reference evidence="3 4" key="1">
    <citation type="submission" date="2015-09" db="EMBL/GenBank/DDBJ databases">
        <title>Sorangium comparison.</title>
        <authorList>
            <person name="Zaburannyi N."/>
            <person name="Bunk B."/>
            <person name="Overmann J."/>
            <person name="Mueller R."/>
        </authorList>
    </citation>
    <scope>NUCLEOTIDE SEQUENCE [LARGE SCALE GENOMIC DNA]</scope>
    <source>
        <strain evidence="3 4">So ce26</strain>
    </source>
</reference>
<dbReference type="PANTHER" id="PTHR30329:SF21">
    <property type="entry name" value="LIPOPROTEIN YIAD-RELATED"/>
    <property type="match status" value="1"/>
</dbReference>
<protein>
    <recommendedName>
        <fullName evidence="5">OmpA-like domain-containing protein</fullName>
    </recommendedName>
</protein>
<dbReference type="Gene3D" id="3.30.1330.60">
    <property type="entry name" value="OmpA-like domain"/>
    <property type="match status" value="1"/>
</dbReference>
<dbReference type="EMBL" id="CP012673">
    <property type="protein sequence ID" value="AUX44582.1"/>
    <property type="molecule type" value="Genomic_DNA"/>
</dbReference>
<sequence length="261" mass="27206">MSMGDEAITSGKAARPSGFWRWSRVLPALLLVASATFIAAYYVPLRRAHMLLIAEQQSANQKGKELEQTLSQVRGELDAKTAQLEKLEAERRQIEDARRSGLDRIEQIKTELSGKLDKQIKKGVAALAVADGHVVVALPESAVFAPSRLDVSPQGQVLLCHVASALSAGNEAPIRVGAVSGPPDQTPPALLHDHPTPWSLSAARAASVAQVLEGKCAVPGARLSAVGHAGHDPAGAALAESTPAGRVELAVALPGTSAGAR</sequence>
<organism evidence="3 4">
    <name type="scientific">Sorangium cellulosum</name>
    <name type="common">Polyangium cellulosum</name>
    <dbReference type="NCBI Taxonomy" id="56"/>
    <lineage>
        <taxon>Bacteria</taxon>
        <taxon>Pseudomonadati</taxon>
        <taxon>Myxococcota</taxon>
        <taxon>Polyangia</taxon>
        <taxon>Polyangiales</taxon>
        <taxon>Polyangiaceae</taxon>
        <taxon>Sorangium</taxon>
    </lineage>
</organism>
<proteinExistence type="predicted"/>
<evidence type="ECO:0008006" key="5">
    <source>
        <dbReference type="Google" id="ProtNLM"/>
    </source>
</evidence>
<evidence type="ECO:0000313" key="4">
    <source>
        <dbReference type="Proteomes" id="UP000238348"/>
    </source>
</evidence>
<dbReference type="Proteomes" id="UP000238348">
    <property type="component" value="Chromosome"/>
</dbReference>
<feature type="transmembrane region" description="Helical" evidence="2">
    <location>
        <begin position="25"/>
        <end position="43"/>
    </location>
</feature>
<keyword evidence="2" id="KW-1133">Transmembrane helix</keyword>
<feature type="coiled-coil region" evidence="1">
    <location>
        <begin position="70"/>
        <end position="104"/>
    </location>
</feature>
<keyword evidence="2" id="KW-0812">Transmembrane</keyword>
<dbReference type="PANTHER" id="PTHR30329">
    <property type="entry name" value="STATOR ELEMENT OF FLAGELLAR MOTOR COMPLEX"/>
    <property type="match status" value="1"/>
</dbReference>
<dbReference type="InterPro" id="IPR036737">
    <property type="entry name" value="OmpA-like_sf"/>
</dbReference>
<dbReference type="InterPro" id="IPR050330">
    <property type="entry name" value="Bact_OuterMem_StrucFunc"/>
</dbReference>
<name>A0A2L0EZ50_SORCE</name>
<evidence type="ECO:0000256" key="2">
    <source>
        <dbReference type="SAM" id="Phobius"/>
    </source>
</evidence>
<dbReference type="AlphaFoldDB" id="A0A2L0EZ50"/>
<accession>A0A2L0EZ50</accession>
<evidence type="ECO:0000256" key="1">
    <source>
        <dbReference type="SAM" id="Coils"/>
    </source>
</evidence>
<keyword evidence="1" id="KW-0175">Coiled coil</keyword>
<dbReference type="SUPFAM" id="SSF103088">
    <property type="entry name" value="OmpA-like"/>
    <property type="match status" value="1"/>
</dbReference>
<gene>
    <name evidence="3" type="ORF">SOCE26_060480</name>
</gene>
<keyword evidence="2" id="KW-0472">Membrane</keyword>
<evidence type="ECO:0000313" key="3">
    <source>
        <dbReference type="EMBL" id="AUX44582.1"/>
    </source>
</evidence>